<dbReference type="Proteomes" id="UP001629235">
    <property type="component" value="Unassembled WGS sequence"/>
</dbReference>
<protein>
    <submittedName>
        <fullName evidence="1">Uncharacterized protein</fullName>
    </submittedName>
</protein>
<reference evidence="1 2" key="1">
    <citation type="journal article" date="2024" name="Chem. Sci.">
        <title>Discovery of megapolipeptins by genome mining of a Burkholderiales bacteria collection.</title>
        <authorList>
            <person name="Paulo B.S."/>
            <person name="Recchia M.J.J."/>
            <person name="Lee S."/>
            <person name="Fergusson C.H."/>
            <person name="Romanowski S.B."/>
            <person name="Hernandez A."/>
            <person name="Krull N."/>
            <person name="Liu D.Y."/>
            <person name="Cavanagh H."/>
            <person name="Bos A."/>
            <person name="Gray C.A."/>
            <person name="Murphy B.T."/>
            <person name="Linington R.G."/>
            <person name="Eustaquio A.S."/>
        </authorList>
    </citation>
    <scope>NUCLEOTIDE SEQUENCE [LARGE SCALE GENOMIC DNA]</scope>
    <source>
        <strain evidence="1 2">RL18-126-BIB-B</strain>
    </source>
</reference>
<gene>
    <name evidence="1" type="ORF">PQR01_33655</name>
</gene>
<evidence type="ECO:0000313" key="2">
    <source>
        <dbReference type="Proteomes" id="UP001629235"/>
    </source>
</evidence>
<evidence type="ECO:0000313" key="1">
    <source>
        <dbReference type="EMBL" id="MFM0108254.1"/>
    </source>
</evidence>
<name>A0ACC7NLS8_9BURK</name>
<comment type="caution">
    <text evidence="1">The sequence shown here is derived from an EMBL/GenBank/DDBJ whole genome shotgun (WGS) entry which is preliminary data.</text>
</comment>
<organism evidence="1 2">
    <name type="scientific">Paraburkholderia rhynchosiae</name>
    <dbReference type="NCBI Taxonomy" id="487049"/>
    <lineage>
        <taxon>Bacteria</taxon>
        <taxon>Pseudomonadati</taxon>
        <taxon>Pseudomonadota</taxon>
        <taxon>Betaproteobacteria</taxon>
        <taxon>Burkholderiales</taxon>
        <taxon>Burkholderiaceae</taxon>
        <taxon>Paraburkholderia</taxon>
    </lineage>
</organism>
<dbReference type="EMBL" id="JAQQDW010000109">
    <property type="protein sequence ID" value="MFM0108254.1"/>
    <property type="molecule type" value="Genomic_DNA"/>
</dbReference>
<accession>A0ACC7NLS8</accession>
<keyword evidence="2" id="KW-1185">Reference proteome</keyword>
<proteinExistence type="predicted"/>
<sequence length="94" mass="10473">MTETLAYDFVLILTPPIMCRGKGDAYEACMVERDKKARGMNWPFSMAPIRLLGAARLRRPPTGDNVTPVGQGHYAPWNAANADCWNITRQHPTA</sequence>